<dbReference type="GO" id="GO:0003824">
    <property type="term" value="F:catalytic activity"/>
    <property type="evidence" value="ECO:0007669"/>
    <property type="project" value="UniProtKB-ARBA"/>
</dbReference>
<dbReference type="SFLD" id="SFLDG01135">
    <property type="entry name" value="C1.5.6:_HAD__Beta-PGM__Phospha"/>
    <property type="match status" value="1"/>
</dbReference>
<dbReference type="EMBL" id="PDEM01000009">
    <property type="protein sequence ID" value="PHZ86223.1"/>
    <property type="molecule type" value="Genomic_DNA"/>
</dbReference>
<keyword evidence="4" id="KW-0460">Magnesium</keyword>
<keyword evidence="3" id="KW-0479">Metal-binding</keyword>
<evidence type="ECO:0000313" key="6">
    <source>
        <dbReference type="Proteomes" id="UP000229730"/>
    </source>
</evidence>
<dbReference type="NCBIfam" id="TIGR01509">
    <property type="entry name" value="HAD-SF-IA-v3"/>
    <property type="match status" value="1"/>
</dbReference>
<evidence type="ECO:0000256" key="4">
    <source>
        <dbReference type="ARBA" id="ARBA00022842"/>
    </source>
</evidence>
<dbReference type="SFLD" id="SFLDG01129">
    <property type="entry name" value="C1.5:_HAD__Beta-PGM__Phosphata"/>
    <property type="match status" value="1"/>
</dbReference>
<evidence type="ECO:0000256" key="1">
    <source>
        <dbReference type="ARBA" id="ARBA00001946"/>
    </source>
</evidence>
<dbReference type="InterPro" id="IPR023214">
    <property type="entry name" value="HAD_sf"/>
</dbReference>
<dbReference type="Gene3D" id="3.40.50.1000">
    <property type="entry name" value="HAD superfamily/HAD-like"/>
    <property type="match status" value="1"/>
</dbReference>
<protein>
    <recommendedName>
        <fullName evidence="7">Hydrolase</fullName>
    </recommendedName>
</protein>
<comment type="cofactor">
    <cofactor evidence="1">
        <name>Mg(2+)</name>
        <dbReference type="ChEBI" id="CHEBI:18420"/>
    </cofactor>
</comment>
<comment type="caution">
    <text evidence="5">The sequence shown here is derived from an EMBL/GenBank/DDBJ whole genome shotgun (WGS) entry which is preliminary data.</text>
</comment>
<name>A0A2G4YVB6_9PROT</name>
<evidence type="ECO:0000313" key="5">
    <source>
        <dbReference type="EMBL" id="PHZ86223.1"/>
    </source>
</evidence>
<dbReference type="InterPro" id="IPR036412">
    <property type="entry name" value="HAD-like_sf"/>
</dbReference>
<reference evidence="5 6" key="1">
    <citation type="submission" date="2017-10" db="EMBL/GenBank/DDBJ databases">
        <title>Frigbacter circumglobatus gen. nov. sp. nov., isolated from sediment cultured in situ.</title>
        <authorList>
            <person name="Zhao Z."/>
        </authorList>
    </citation>
    <scope>NUCLEOTIDE SEQUENCE [LARGE SCALE GENOMIC DNA]</scope>
    <source>
        <strain evidence="5 6">ZYL</strain>
    </source>
</reference>
<dbReference type="Proteomes" id="UP000229730">
    <property type="component" value="Unassembled WGS sequence"/>
</dbReference>
<evidence type="ECO:0000256" key="3">
    <source>
        <dbReference type="ARBA" id="ARBA00022723"/>
    </source>
</evidence>
<evidence type="ECO:0000256" key="2">
    <source>
        <dbReference type="ARBA" id="ARBA00006171"/>
    </source>
</evidence>
<dbReference type="PRINTS" id="PR00413">
    <property type="entry name" value="HADHALOGNASE"/>
</dbReference>
<dbReference type="PANTHER" id="PTHR46193:SF10">
    <property type="entry name" value="6-PHOSPHOGLUCONATE PHOSPHATASE"/>
    <property type="match status" value="1"/>
</dbReference>
<dbReference type="Pfam" id="PF00702">
    <property type="entry name" value="Hydrolase"/>
    <property type="match status" value="1"/>
</dbReference>
<proteinExistence type="inferred from homology"/>
<dbReference type="CDD" id="cd07526">
    <property type="entry name" value="HAD_BPGM_like"/>
    <property type="match status" value="1"/>
</dbReference>
<organism evidence="5 6">
    <name type="scientific">Paremcibacter congregatus</name>
    <dbReference type="NCBI Taxonomy" id="2043170"/>
    <lineage>
        <taxon>Bacteria</taxon>
        <taxon>Pseudomonadati</taxon>
        <taxon>Pseudomonadota</taxon>
        <taxon>Alphaproteobacteria</taxon>
        <taxon>Emcibacterales</taxon>
        <taxon>Emcibacteraceae</taxon>
        <taxon>Paremcibacter</taxon>
    </lineage>
</organism>
<sequence length="219" mass="23668">MMTLKLVIFDCDGVLVDSEALANRELQKALAEEGLVMSMEEVVEAFVGRSMKAVVDISGQRLGRALPDDFLDRLQVKTFTKFKSSLKPVAGIAEVLTGLQDMPYQTCVASSGSPDKMDLTLGLTGLKAFFEGRIYHAGQVARGKPYPDLFLYAADQMGVDPAECLVVEDSLPGVQAAVAAGMEVLAYATRGQDRKLATAGGMVIKEMHEVIKYLQEPCV</sequence>
<dbReference type="InParanoid" id="A0A2G4YVB6"/>
<keyword evidence="6" id="KW-1185">Reference proteome</keyword>
<dbReference type="OrthoDB" id="9797743at2"/>
<gene>
    <name evidence="5" type="ORF">CRD36_06040</name>
</gene>
<dbReference type="Gene3D" id="1.10.150.240">
    <property type="entry name" value="Putative phosphatase, domain 2"/>
    <property type="match status" value="1"/>
</dbReference>
<evidence type="ECO:0008006" key="7">
    <source>
        <dbReference type="Google" id="ProtNLM"/>
    </source>
</evidence>
<dbReference type="SUPFAM" id="SSF56784">
    <property type="entry name" value="HAD-like"/>
    <property type="match status" value="1"/>
</dbReference>
<dbReference type="SFLD" id="SFLDS00003">
    <property type="entry name" value="Haloacid_Dehalogenase"/>
    <property type="match status" value="1"/>
</dbReference>
<accession>A0A2G4YVB6</accession>
<dbReference type="InterPro" id="IPR023198">
    <property type="entry name" value="PGP-like_dom2"/>
</dbReference>
<dbReference type="PANTHER" id="PTHR46193">
    <property type="entry name" value="6-PHOSPHOGLUCONATE PHOSPHATASE"/>
    <property type="match status" value="1"/>
</dbReference>
<dbReference type="InterPro" id="IPR006439">
    <property type="entry name" value="HAD-SF_hydro_IA"/>
</dbReference>
<comment type="similarity">
    <text evidence="2">Belongs to the HAD-like hydrolase superfamily. CbbY/CbbZ/Gph/YieH family.</text>
</comment>
<dbReference type="AlphaFoldDB" id="A0A2G4YVB6"/>
<dbReference type="GO" id="GO:0046872">
    <property type="term" value="F:metal ion binding"/>
    <property type="evidence" value="ECO:0007669"/>
    <property type="project" value="UniProtKB-KW"/>
</dbReference>
<dbReference type="InterPro" id="IPR051600">
    <property type="entry name" value="Beta-PGM-like"/>
</dbReference>